<dbReference type="AlphaFoldDB" id="A0A3P7P5A8"/>
<protein>
    <recommendedName>
        <fullName evidence="3">Nucleotide exchange factor Fes1 domain-containing protein</fullName>
    </recommendedName>
</protein>
<dbReference type="GO" id="GO:0000774">
    <property type="term" value="F:adenyl-nucleotide exchange factor activity"/>
    <property type="evidence" value="ECO:0007669"/>
    <property type="project" value="TreeGrafter"/>
</dbReference>
<evidence type="ECO:0000313" key="1">
    <source>
        <dbReference type="EMBL" id="VDN45513.1"/>
    </source>
</evidence>
<dbReference type="PANTHER" id="PTHR19316">
    <property type="entry name" value="PROTEIN FOLDING REGULATOR"/>
    <property type="match status" value="1"/>
</dbReference>
<dbReference type="PANTHER" id="PTHR19316:SF18">
    <property type="entry name" value="HSP70-BINDING PROTEIN 1"/>
    <property type="match status" value="1"/>
</dbReference>
<dbReference type="InterPro" id="IPR011989">
    <property type="entry name" value="ARM-like"/>
</dbReference>
<organism evidence="1 2">
    <name type="scientific">Dibothriocephalus latus</name>
    <name type="common">Fish tapeworm</name>
    <name type="synonym">Diphyllobothrium latum</name>
    <dbReference type="NCBI Taxonomy" id="60516"/>
    <lineage>
        <taxon>Eukaryota</taxon>
        <taxon>Metazoa</taxon>
        <taxon>Spiralia</taxon>
        <taxon>Lophotrochozoa</taxon>
        <taxon>Platyhelminthes</taxon>
        <taxon>Cestoda</taxon>
        <taxon>Eucestoda</taxon>
        <taxon>Diphyllobothriidea</taxon>
        <taxon>Diphyllobothriidae</taxon>
        <taxon>Dibothriocephalus</taxon>
    </lineage>
</organism>
<evidence type="ECO:0008006" key="3">
    <source>
        <dbReference type="Google" id="ProtNLM"/>
    </source>
</evidence>
<dbReference type="GO" id="GO:0005783">
    <property type="term" value="C:endoplasmic reticulum"/>
    <property type="evidence" value="ECO:0007669"/>
    <property type="project" value="TreeGrafter"/>
</dbReference>
<keyword evidence="2" id="KW-1185">Reference proteome</keyword>
<evidence type="ECO:0000313" key="2">
    <source>
        <dbReference type="Proteomes" id="UP000281553"/>
    </source>
</evidence>
<dbReference type="Gene3D" id="1.25.10.10">
    <property type="entry name" value="Leucine-rich Repeat Variant"/>
    <property type="match status" value="1"/>
</dbReference>
<gene>
    <name evidence="1" type="ORF">DILT_LOCUS19629</name>
</gene>
<sequence>MDRVPHNLRGLFSFCMRAGSDFESNAQPMDPETARWLREALENMTVDLVDEMRKSIAVIIENLNQTDEGARAKITQSLENLIDLTEDINLADIFLKIGGLELLATLFEQPPSPLYCQTGNLLANIVQNNEAAQKIAKKIKKTSEAYFRASQVRLLLIVI</sequence>
<dbReference type="OrthoDB" id="10250458at2759"/>
<dbReference type="InterPro" id="IPR016024">
    <property type="entry name" value="ARM-type_fold"/>
</dbReference>
<dbReference type="Proteomes" id="UP000281553">
    <property type="component" value="Unassembled WGS sequence"/>
</dbReference>
<reference evidence="1 2" key="1">
    <citation type="submission" date="2018-11" db="EMBL/GenBank/DDBJ databases">
        <authorList>
            <consortium name="Pathogen Informatics"/>
        </authorList>
    </citation>
    <scope>NUCLEOTIDE SEQUENCE [LARGE SCALE GENOMIC DNA]</scope>
</reference>
<dbReference type="EMBL" id="UYRU01117074">
    <property type="protein sequence ID" value="VDN45513.1"/>
    <property type="molecule type" value="Genomic_DNA"/>
</dbReference>
<name>A0A3P7P5A8_DIBLA</name>
<dbReference type="InterPro" id="IPR050693">
    <property type="entry name" value="Hsp70_NEF-Inhibitors"/>
</dbReference>
<proteinExistence type="predicted"/>
<accession>A0A3P7P5A8</accession>
<dbReference type="SUPFAM" id="SSF48371">
    <property type="entry name" value="ARM repeat"/>
    <property type="match status" value="1"/>
</dbReference>